<dbReference type="RefSeq" id="WP_034335705.1">
    <property type="nucleotide sequence ID" value="NZ_ATSX01000001.1"/>
</dbReference>
<keyword evidence="12" id="KW-1185">Reference proteome</keyword>
<evidence type="ECO:0000256" key="8">
    <source>
        <dbReference type="HAMAP-Rule" id="MF_00301"/>
    </source>
</evidence>
<dbReference type="InterPro" id="IPR050249">
    <property type="entry name" value="Pseudomonas-type_ThrB"/>
</dbReference>
<dbReference type="GO" id="GO:0005524">
    <property type="term" value="F:ATP binding"/>
    <property type="evidence" value="ECO:0007669"/>
    <property type="project" value="UniProtKB-KW"/>
</dbReference>
<dbReference type="STRING" id="1208583.COMX_00315"/>
<accession>W7DLL1</accession>
<comment type="catalytic activity">
    <reaction evidence="8">
        <text>L-homoserine + ATP = O-phospho-L-homoserine + ADP + H(+)</text>
        <dbReference type="Rhea" id="RHEA:13985"/>
        <dbReference type="ChEBI" id="CHEBI:15378"/>
        <dbReference type="ChEBI" id="CHEBI:30616"/>
        <dbReference type="ChEBI" id="CHEBI:57476"/>
        <dbReference type="ChEBI" id="CHEBI:57590"/>
        <dbReference type="ChEBI" id="CHEBI:456216"/>
        <dbReference type="EC" id="2.7.1.39"/>
    </reaction>
</comment>
<keyword evidence="5 8" id="KW-0418">Kinase</keyword>
<reference evidence="11 12" key="1">
    <citation type="journal article" date="2014" name="Genome Announc.">
        <title>Draft Genome Sequence of Commensalibacter papalotli MX01, a Symbiont Identified from the Guts of Overwintering Monarch Butterflies.</title>
        <authorList>
            <person name="Servin-Garciduenas L.E."/>
            <person name="Sanchez-Quinto A."/>
            <person name="Martinez-Romero E."/>
        </authorList>
    </citation>
    <scope>NUCLEOTIDE SEQUENCE [LARGE SCALE GENOMIC DNA]</scope>
    <source>
        <strain evidence="12">MX-MONARCH01</strain>
    </source>
</reference>
<evidence type="ECO:0000313" key="12">
    <source>
        <dbReference type="Proteomes" id="UP000019250"/>
    </source>
</evidence>
<keyword evidence="3 8" id="KW-0791">Threonine biosynthesis</keyword>
<dbReference type="Proteomes" id="UP000019250">
    <property type="component" value="Unassembled WGS sequence"/>
</dbReference>
<comment type="pathway">
    <text evidence="8">Amino-acid biosynthesis; L-threonine biosynthesis; L-threonine from L-aspartate: step 4/5.</text>
</comment>
<dbReference type="PANTHER" id="PTHR21064:SF6">
    <property type="entry name" value="AMINOGLYCOSIDE PHOSPHOTRANSFERASE DOMAIN-CONTAINING PROTEIN"/>
    <property type="match status" value="1"/>
</dbReference>
<dbReference type="AlphaFoldDB" id="W7DLL1"/>
<evidence type="ECO:0000256" key="5">
    <source>
        <dbReference type="ARBA" id="ARBA00022777"/>
    </source>
</evidence>
<evidence type="ECO:0000256" key="2">
    <source>
        <dbReference type="ARBA" id="ARBA00022679"/>
    </source>
</evidence>
<dbReference type="InterPro" id="IPR002575">
    <property type="entry name" value="Aminoglycoside_PTrfase"/>
</dbReference>
<evidence type="ECO:0000256" key="9">
    <source>
        <dbReference type="NCBIfam" id="TIGR00938"/>
    </source>
</evidence>
<sequence length="319" mass="36141">MAVYTQVSEQEVSQCLQNYEIGDLVTLKGIAQGVENSNFLLETTTGKYILTLYEKRIKEDELPWYLEYMKHLVQRGVSCPLPVVDKRGVALTVLARRPAAIVTFLEGKEAPQITEKHCFLLGQAIAHLHQAGAGFTQFRKNNVGPDSWQELLNKSIGYDQEELVQEIQPVLQEILSQWPTDKDNLPIGQIHADIFPDNVFFTAPDQLSGFIDFYFACTDFLAYDLAIAINAWCFKDNGECLTDLSAAVIKGYETIRPLTSDEKRLFPILNMGAAMRFLLTRLHDWIHTPAEALVTPKDPKPYLYRLRYHQTLIALSDGT</sequence>
<dbReference type="PANTHER" id="PTHR21064">
    <property type="entry name" value="AMINOGLYCOSIDE PHOSPHOTRANSFERASE DOMAIN-CONTAINING PROTEIN-RELATED"/>
    <property type="match status" value="1"/>
</dbReference>
<dbReference type="InterPro" id="IPR005280">
    <property type="entry name" value="Homoserine_kinase_II"/>
</dbReference>
<gene>
    <name evidence="8" type="primary">thrB</name>
    <name evidence="11" type="ORF">COMX_00315</name>
</gene>
<dbReference type="EMBL" id="ATSX01000001">
    <property type="protein sequence ID" value="EUK18147.1"/>
    <property type="molecule type" value="Genomic_DNA"/>
</dbReference>
<comment type="similarity">
    <text evidence="7 8">Belongs to the pseudomonas-type ThrB family.</text>
</comment>
<dbReference type="eggNOG" id="COG2334">
    <property type="taxonomic scope" value="Bacteria"/>
</dbReference>
<dbReference type="OrthoDB" id="9777460at2"/>
<comment type="caution">
    <text evidence="11">The sequence shown here is derived from an EMBL/GenBank/DDBJ whole genome shotgun (WGS) entry which is preliminary data.</text>
</comment>
<dbReference type="Pfam" id="PF01636">
    <property type="entry name" value="APH"/>
    <property type="match status" value="1"/>
</dbReference>
<dbReference type="PATRIC" id="fig|1208583.4.peg.61"/>
<dbReference type="NCBIfam" id="TIGR00938">
    <property type="entry name" value="thrB_alt"/>
    <property type="match status" value="1"/>
</dbReference>
<evidence type="ECO:0000256" key="7">
    <source>
        <dbReference type="ARBA" id="ARBA00038240"/>
    </source>
</evidence>
<keyword evidence="4 8" id="KW-0547">Nucleotide-binding</keyword>
<dbReference type="SUPFAM" id="SSF56112">
    <property type="entry name" value="Protein kinase-like (PK-like)"/>
    <property type="match status" value="1"/>
</dbReference>
<proteinExistence type="inferred from homology"/>
<evidence type="ECO:0000256" key="6">
    <source>
        <dbReference type="ARBA" id="ARBA00022840"/>
    </source>
</evidence>
<dbReference type="GO" id="GO:0004413">
    <property type="term" value="F:homoserine kinase activity"/>
    <property type="evidence" value="ECO:0007669"/>
    <property type="project" value="UniProtKB-UniRule"/>
</dbReference>
<evidence type="ECO:0000256" key="4">
    <source>
        <dbReference type="ARBA" id="ARBA00022741"/>
    </source>
</evidence>
<evidence type="ECO:0000259" key="10">
    <source>
        <dbReference type="Pfam" id="PF01636"/>
    </source>
</evidence>
<dbReference type="UniPathway" id="UPA00050">
    <property type="reaction ID" value="UER00064"/>
</dbReference>
<evidence type="ECO:0000256" key="3">
    <source>
        <dbReference type="ARBA" id="ARBA00022697"/>
    </source>
</evidence>
<dbReference type="NCBIfam" id="NF003558">
    <property type="entry name" value="PRK05231.1"/>
    <property type="match status" value="1"/>
</dbReference>
<dbReference type="CDD" id="cd05153">
    <property type="entry name" value="HomoserineK_II"/>
    <property type="match status" value="1"/>
</dbReference>
<name>W7DLL1_9PROT</name>
<dbReference type="Gene3D" id="3.90.1200.10">
    <property type="match status" value="1"/>
</dbReference>
<evidence type="ECO:0000313" key="11">
    <source>
        <dbReference type="EMBL" id="EUK18147.1"/>
    </source>
</evidence>
<keyword evidence="2 8" id="KW-0808">Transferase</keyword>
<feature type="domain" description="Aminoglycoside phosphotransferase" evidence="10">
    <location>
        <begin position="26"/>
        <end position="258"/>
    </location>
</feature>
<dbReference type="GO" id="GO:0009088">
    <property type="term" value="P:threonine biosynthetic process"/>
    <property type="evidence" value="ECO:0007669"/>
    <property type="project" value="UniProtKB-UniRule"/>
</dbReference>
<dbReference type="HAMAP" id="MF_00301">
    <property type="entry name" value="Homoser_kinase_2"/>
    <property type="match status" value="1"/>
</dbReference>
<organism evidence="11 12">
    <name type="scientific">Commensalibacter papalotli</name>
    <name type="common">ex Servin-Garciduenas et al. 2014</name>
    <dbReference type="NCBI Taxonomy" id="1208583"/>
    <lineage>
        <taxon>Bacteria</taxon>
        <taxon>Pseudomonadati</taxon>
        <taxon>Pseudomonadota</taxon>
        <taxon>Alphaproteobacteria</taxon>
        <taxon>Acetobacterales</taxon>
        <taxon>Acetobacteraceae</taxon>
    </lineage>
</organism>
<dbReference type="Gene3D" id="3.30.200.20">
    <property type="entry name" value="Phosphorylase Kinase, domain 1"/>
    <property type="match status" value="1"/>
</dbReference>
<dbReference type="InterPro" id="IPR011009">
    <property type="entry name" value="Kinase-like_dom_sf"/>
</dbReference>
<evidence type="ECO:0000256" key="1">
    <source>
        <dbReference type="ARBA" id="ARBA00022605"/>
    </source>
</evidence>
<protein>
    <recommendedName>
        <fullName evidence="8 9">Homoserine kinase</fullName>
        <shortName evidence="8">HK</shortName>
        <shortName evidence="8">HSK</shortName>
        <ecNumber evidence="8 9">2.7.1.39</ecNumber>
    </recommendedName>
</protein>
<keyword evidence="1 8" id="KW-0028">Amino-acid biosynthesis</keyword>
<keyword evidence="6 8" id="KW-0067">ATP-binding</keyword>
<dbReference type="EC" id="2.7.1.39" evidence="8 9"/>